<evidence type="ECO:0000313" key="5">
    <source>
        <dbReference type="Proteomes" id="UP001057498"/>
    </source>
</evidence>
<feature type="region of interest" description="Disordered" evidence="2">
    <location>
        <begin position="87"/>
        <end position="118"/>
    </location>
</feature>
<dbReference type="PANTHER" id="PTHR30329">
    <property type="entry name" value="STATOR ELEMENT OF FLAGELLAR MOTOR COMPLEX"/>
    <property type="match status" value="1"/>
</dbReference>
<dbReference type="Pfam" id="PF00691">
    <property type="entry name" value="OmpA"/>
    <property type="match status" value="1"/>
</dbReference>
<gene>
    <name evidence="4" type="ORF">CATMQ487_32720</name>
</gene>
<organism evidence="4 5">
    <name type="scientific">Sphaerotilus microaerophilus</name>
    <dbReference type="NCBI Taxonomy" id="2914710"/>
    <lineage>
        <taxon>Bacteria</taxon>
        <taxon>Pseudomonadati</taxon>
        <taxon>Pseudomonadota</taxon>
        <taxon>Betaproteobacteria</taxon>
        <taxon>Burkholderiales</taxon>
        <taxon>Sphaerotilaceae</taxon>
        <taxon>Sphaerotilus</taxon>
    </lineage>
</organism>
<reference evidence="4" key="1">
    <citation type="submission" date="2022-04" db="EMBL/GenBank/DDBJ databases">
        <title>Whole genome sequence of Sphaerotilus sp. FB-5.</title>
        <authorList>
            <person name="Takeda M."/>
            <person name="Narihara S."/>
            <person name="Akimoto M."/>
            <person name="Akimoto R."/>
            <person name="Nishiyashiki S."/>
            <person name="Murakami T."/>
        </authorList>
    </citation>
    <scope>NUCLEOTIDE SEQUENCE</scope>
    <source>
        <strain evidence="4">FB-5</strain>
    </source>
</reference>
<evidence type="ECO:0000256" key="1">
    <source>
        <dbReference type="PROSITE-ProRule" id="PRU00473"/>
    </source>
</evidence>
<dbReference type="PROSITE" id="PS51257">
    <property type="entry name" value="PROKAR_LIPOPROTEIN"/>
    <property type="match status" value="1"/>
</dbReference>
<feature type="compositionally biased region" description="Pro residues" evidence="2">
    <location>
        <begin position="133"/>
        <end position="142"/>
    </location>
</feature>
<feature type="region of interest" description="Disordered" evidence="2">
    <location>
        <begin position="133"/>
        <end position="152"/>
    </location>
</feature>
<feature type="compositionally biased region" description="Low complexity" evidence="2">
    <location>
        <begin position="143"/>
        <end position="152"/>
    </location>
</feature>
<proteinExistence type="predicted"/>
<keyword evidence="5" id="KW-1185">Reference proteome</keyword>
<dbReference type="InterPro" id="IPR036737">
    <property type="entry name" value="OmpA-like_sf"/>
</dbReference>
<feature type="compositionally biased region" description="Pro residues" evidence="2">
    <location>
        <begin position="101"/>
        <end position="115"/>
    </location>
</feature>
<evidence type="ECO:0000256" key="2">
    <source>
        <dbReference type="SAM" id="MobiDB-lite"/>
    </source>
</evidence>
<accession>A0ABN6PPQ6</accession>
<keyword evidence="1" id="KW-0472">Membrane</keyword>
<dbReference type="PANTHER" id="PTHR30329:SF21">
    <property type="entry name" value="LIPOPROTEIN YIAD-RELATED"/>
    <property type="match status" value="1"/>
</dbReference>
<dbReference type="Gene3D" id="3.30.1330.60">
    <property type="entry name" value="OmpA-like domain"/>
    <property type="match status" value="1"/>
</dbReference>
<feature type="domain" description="OmpA-like" evidence="3">
    <location>
        <begin position="151"/>
        <end position="267"/>
    </location>
</feature>
<evidence type="ECO:0000313" key="4">
    <source>
        <dbReference type="EMBL" id="BDI06302.1"/>
    </source>
</evidence>
<protein>
    <recommendedName>
        <fullName evidence="3">OmpA-like domain-containing protein</fullName>
    </recommendedName>
</protein>
<dbReference type="EMBL" id="AP025730">
    <property type="protein sequence ID" value="BDI06302.1"/>
    <property type="molecule type" value="Genomic_DNA"/>
</dbReference>
<evidence type="ECO:0000259" key="3">
    <source>
        <dbReference type="PROSITE" id="PS51123"/>
    </source>
</evidence>
<feature type="region of interest" description="Disordered" evidence="2">
    <location>
        <begin position="30"/>
        <end position="54"/>
    </location>
</feature>
<dbReference type="PROSITE" id="PS51123">
    <property type="entry name" value="OMPA_2"/>
    <property type="match status" value="1"/>
</dbReference>
<dbReference type="CDD" id="cd07185">
    <property type="entry name" value="OmpA_C-like"/>
    <property type="match status" value="1"/>
</dbReference>
<dbReference type="InterPro" id="IPR050330">
    <property type="entry name" value="Bact_OuterMem_StrucFunc"/>
</dbReference>
<sequence>MRHVAIPAQRQPIRVALLSSLTAALLGACTLPEPDPLDDPSRYPPRRPDPPVAHHQRVAQVGFERQAAFEVCSPPNCPTVTRKTLAAHRPVDDRPLNSPQTPAPSLPVSPAPTPAPADNVVAPEAVARTPVAQPPALEPPAAPTTAPAKPAAPMAPLRKLTLLFNSNSAELTAGHRGQLQGALGELRRAERLIISGRTDDQGSERLNQALAVSRALAIRRELLSLAPDLPARIEIDARGRCCYVAANKDEDGRARNRRVELVYTPSTAPS</sequence>
<dbReference type="Proteomes" id="UP001057498">
    <property type="component" value="Chromosome"/>
</dbReference>
<name>A0ABN6PPQ6_9BURK</name>
<dbReference type="SUPFAM" id="SSF103088">
    <property type="entry name" value="OmpA-like"/>
    <property type="match status" value="1"/>
</dbReference>
<dbReference type="InterPro" id="IPR006665">
    <property type="entry name" value="OmpA-like"/>
</dbReference>